<evidence type="ECO:0000313" key="3">
    <source>
        <dbReference type="Proteomes" id="UP000015106"/>
    </source>
</evidence>
<organism evidence="2 3">
    <name type="scientific">Triticum urartu</name>
    <name type="common">Red wild einkorn</name>
    <name type="synonym">Crithodium urartu</name>
    <dbReference type="NCBI Taxonomy" id="4572"/>
    <lineage>
        <taxon>Eukaryota</taxon>
        <taxon>Viridiplantae</taxon>
        <taxon>Streptophyta</taxon>
        <taxon>Embryophyta</taxon>
        <taxon>Tracheophyta</taxon>
        <taxon>Spermatophyta</taxon>
        <taxon>Magnoliopsida</taxon>
        <taxon>Liliopsida</taxon>
        <taxon>Poales</taxon>
        <taxon>Poaceae</taxon>
        <taxon>BOP clade</taxon>
        <taxon>Pooideae</taxon>
        <taxon>Triticodae</taxon>
        <taxon>Triticeae</taxon>
        <taxon>Triticinae</taxon>
        <taxon>Triticum</taxon>
    </lineage>
</organism>
<keyword evidence="3" id="KW-1185">Reference proteome</keyword>
<dbReference type="Pfam" id="PF07893">
    <property type="entry name" value="DUF1668"/>
    <property type="match status" value="1"/>
</dbReference>
<dbReference type="Gramene" id="TuG1812G0100003432.01.T01">
    <property type="protein sequence ID" value="TuG1812G0100003432.01.T01.cds389880"/>
    <property type="gene ID" value="TuG1812G0100003432.01"/>
</dbReference>
<protein>
    <submittedName>
        <fullName evidence="2">Uncharacterized protein</fullName>
    </submittedName>
</protein>
<feature type="region of interest" description="Disordered" evidence="1">
    <location>
        <begin position="124"/>
        <end position="165"/>
    </location>
</feature>
<dbReference type="AlphaFoldDB" id="A0A8R7P2T9"/>
<sequence length="165" mass="17621">MVDAAADGGHKAPPARNLGVFPGAKRDMSFVTAHSKHDSWIVGVGGRRGYTAIYDPSTQALLSGPDLRCPKHEPILISHGGKVYALSRHPRVGRDATRDFEMWFESLGLNDGETHATMTTMAAGVAPSGQPCRRRPSSLAPCDRRNSAARRTSPSHPTPPSAPTS</sequence>
<dbReference type="InterPro" id="IPR012871">
    <property type="entry name" value="DUF1668_ORYSA"/>
</dbReference>
<reference evidence="2" key="2">
    <citation type="submission" date="2018-03" db="EMBL/GenBank/DDBJ databases">
        <title>The Triticum urartu genome reveals the dynamic nature of wheat genome evolution.</title>
        <authorList>
            <person name="Ling H."/>
            <person name="Ma B."/>
            <person name="Shi X."/>
            <person name="Liu H."/>
            <person name="Dong L."/>
            <person name="Sun H."/>
            <person name="Cao Y."/>
            <person name="Gao Q."/>
            <person name="Zheng S."/>
            <person name="Li Y."/>
            <person name="Yu Y."/>
            <person name="Du H."/>
            <person name="Qi M."/>
            <person name="Li Y."/>
            <person name="Yu H."/>
            <person name="Cui Y."/>
            <person name="Wang N."/>
            <person name="Chen C."/>
            <person name="Wu H."/>
            <person name="Zhao Y."/>
            <person name="Zhang J."/>
            <person name="Li Y."/>
            <person name="Zhou W."/>
            <person name="Zhang B."/>
            <person name="Hu W."/>
            <person name="Eijk M."/>
            <person name="Tang J."/>
            <person name="Witsenboer H."/>
            <person name="Zhao S."/>
            <person name="Li Z."/>
            <person name="Zhang A."/>
            <person name="Wang D."/>
            <person name="Liang C."/>
        </authorList>
    </citation>
    <scope>NUCLEOTIDE SEQUENCE [LARGE SCALE GENOMIC DNA]</scope>
    <source>
        <strain evidence="2">cv. G1812</strain>
    </source>
</reference>
<feature type="compositionally biased region" description="Pro residues" evidence="1">
    <location>
        <begin position="156"/>
        <end position="165"/>
    </location>
</feature>
<accession>A0A8R7P2T9</accession>
<evidence type="ECO:0000256" key="1">
    <source>
        <dbReference type="SAM" id="MobiDB-lite"/>
    </source>
</evidence>
<dbReference type="Proteomes" id="UP000015106">
    <property type="component" value="Chromosome 1"/>
</dbReference>
<dbReference type="EnsemblPlants" id="TuG1812G0100003432.01.T01">
    <property type="protein sequence ID" value="TuG1812G0100003432.01.T01.cds389880"/>
    <property type="gene ID" value="TuG1812G0100003432.01"/>
</dbReference>
<proteinExistence type="predicted"/>
<reference evidence="2" key="3">
    <citation type="submission" date="2022-06" db="UniProtKB">
        <authorList>
            <consortium name="EnsemblPlants"/>
        </authorList>
    </citation>
    <scope>IDENTIFICATION</scope>
</reference>
<reference evidence="3" key="1">
    <citation type="journal article" date="2013" name="Nature">
        <title>Draft genome of the wheat A-genome progenitor Triticum urartu.</title>
        <authorList>
            <person name="Ling H.Q."/>
            <person name="Zhao S."/>
            <person name="Liu D."/>
            <person name="Wang J."/>
            <person name="Sun H."/>
            <person name="Zhang C."/>
            <person name="Fan H."/>
            <person name="Li D."/>
            <person name="Dong L."/>
            <person name="Tao Y."/>
            <person name="Gao C."/>
            <person name="Wu H."/>
            <person name="Li Y."/>
            <person name="Cui Y."/>
            <person name="Guo X."/>
            <person name="Zheng S."/>
            <person name="Wang B."/>
            <person name="Yu K."/>
            <person name="Liang Q."/>
            <person name="Yang W."/>
            <person name="Lou X."/>
            <person name="Chen J."/>
            <person name="Feng M."/>
            <person name="Jian J."/>
            <person name="Zhang X."/>
            <person name="Luo G."/>
            <person name="Jiang Y."/>
            <person name="Liu J."/>
            <person name="Wang Z."/>
            <person name="Sha Y."/>
            <person name="Zhang B."/>
            <person name="Wu H."/>
            <person name="Tang D."/>
            <person name="Shen Q."/>
            <person name="Xue P."/>
            <person name="Zou S."/>
            <person name="Wang X."/>
            <person name="Liu X."/>
            <person name="Wang F."/>
            <person name="Yang Y."/>
            <person name="An X."/>
            <person name="Dong Z."/>
            <person name="Zhang K."/>
            <person name="Zhang X."/>
            <person name="Luo M.C."/>
            <person name="Dvorak J."/>
            <person name="Tong Y."/>
            <person name="Wang J."/>
            <person name="Yang H."/>
            <person name="Li Z."/>
            <person name="Wang D."/>
            <person name="Zhang A."/>
            <person name="Wang J."/>
        </authorList>
    </citation>
    <scope>NUCLEOTIDE SEQUENCE</scope>
    <source>
        <strain evidence="3">cv. G1812</strain>
    </source>
</reference>
<name>A0A8R7P2T9_TRIUA</name>
<evidence type="ECO:0000313" key="2">
    <source>
        <dbReference type="EnsemblPlants" id="TuG1812G0100003432.01.T01.cds389880"/>
    </source>
</evidence>